<dbReference type="InterPro" id="IPR051673">
    <property type="entry name" value="SSDNA_exonuclease_RecJ"/>
</dbReference>
<evidence type="ECO:0000256" key="2">
    <source>
        <dbReference type="ARBA" id="ARBA00019841"/>
    </source>
</evidence>
<evidence type="ECO:0000256" key="1">
    <source>
        <dbReference type="ARBA" id="ARBA00005915"/>
    </source>
</evidence>
<evidence type="ECO:0000256" key="3">
    <source>
        <dbReference type="ARBA" id="ARBA00022722"/>
    </source>
</evidence>
<dbReference type="InterPro" id="IPR003156">
    <property type="entry name" value="DHHA1_dom"/>
</dbReference>
<dbReference type="GO" id="GO:0003676">
    <property type="term" value="F:nucleic acid binding"/>
    <property type="evidence" value="ECO:0007669"/>
    <property type="project" value="InterPro"/>
</dbReference>
<dbReference type="InterPro" id="IPR041122">
    <property type="entry name" value="RecJ_OB"/>
</dbReference>
<dbReference type="Gene3D" id="3.10.310.30">
    <property type="match status" value="1"/>
</dbReference>
<reference evidence="9 10" key="1">
    <citation type="journal article" date="2016" name="Int. J. Syst. Evol. Microbiol.">
        <title>Descriptions of Anaerotaenia torta gen. nov., sp. nov. and Anaerocolumna cellulosilytica gen. nov., sp. nov. isolated from a methanogenic reactor of cattle waste.</title>
        <authorList>
            <person name="Uek A."/>
            <person name="Ohtaki Y."/>
            <person name="Kaku N."/>
            <person name="Ueki K."/>
        </authorList>
    </citation>
    <scope>NUCLEOTIDE SEQUENCE [LARGE SCALE GENOMIC DNA]</scope>
    <source>
        <strain evidence="9 10">SN021</strain>
    </source>
</reference>
<feature type="domain" description="DDH" evidence="6">
    <location>
        <begin position="77"/>
        <end position="255"/>
    </location>
</feature>
<dbReference type="InterPro" id="IPR038763">
    <property type="entry name" value="DHH_sf"/>
</dbReference>
<dbReference type="Pfam" id="PF02272">
    <property type="entry name" value="DHHA1"/>
    <property type="match status" value="1"/>
</dbReference>
<proteinExistence type="inferred from homology"/>
<keyword evidence="10" id="KW-1185">Reference proteome</keyword>
<evidence type="ECO:0000256" key="5">
    <source>
        <dbReference type="ARBA" id="ARBA00022839"/>
    </source>
</evidence>
<dbReference type="EMBL" id="AP023367">
    <property type="protein sequence ID" value="BCJ93483.1"/>
    <property type="molecule type" value="Genomic_DNA"/>
</dbReference>
<name>A0A6S6QQ65_9FIRM</name>
<dbReference type="Pfam" id="PF17768">
    <property type="entry name" value="RecJ_OB"/>
    <property type="match status" value="1"/>
</dbReference>
<dbReference type="PANTHER" id="PTHR30255:SF2">
    <property type="entry name" value="SINGLE-STRANDED-DNA-SPECIFIC EXONUCLEASE RECJ"/>
    <property type="match status" value="1"/>
</dbReference>
<keyword evidence="5 9" id="KW-0269">Exonuclease</keyword>
<dbReference type="PANTHER" id="PTHR30255">
    <property type="entry name" value="SINGLE-STRANDED-DNA-SPECIFIC EXONUCLEASE RECJ"/>
    <property type="match status" value="1"/>
</dbReference>
<keyword evidence="3" id="KW-0540">Nuclease</keyword>
<dbReference type="Pfam" id="PF01368">
    <property type="entry name" value="DHH"/>
    <property type="match status" value="1"/>
</dbReference>
<feature type="domain" description="DHHA1" evidence="7">
    <location>
        <begin position="373"/>
        <end position="461"/>
    </location>
</feature>
<evidence type="ECO:0000259" key="8">
    <source>
        <dbReference type="Pfam" id="PF17768"/>
    </source>
</evidence>
<dbReference type="Gene3D" id="3.90.1640.30">
    <property type="match status" value="1"/>
</dbReference>
<comment type="similarity">
    <text evidence="1">Belongs to the RecJ family.</text>
</comment>
<sequence>MEKWVLKNYKEDFNSIMERHNVSEVIARLVTNRKHTGEDRIKQYLNPMLDNLHNPMDMKDMEKAKNLLVQKLKEKKKIRIVGDYDVDGVTSTYILYQALLRCGAVVDYEIPDRIKDGYGININIIQAAYDEGIDTLLTCDNGIAALDQVAKAKELGMTVIVTDHHDLPYQECSVEDGSLSDPMVTVCDEELKIYRRHIVPPADAVVNPKRPDCSYPFKGLCGAAVAFKLIQVLYEAFGIEKEETFSFLEIVAIATVCDVMDLVGENRVFVKHGLKQLKKTKNYGLCALMEKNNIHLLSLSAYHLGFIIGPCLNASGRLSTAKKGLELLLATDSGKAEALAIELKKLNDLRKEMTAKGVEQAIEQVEIAGMSKDKVLVVYLKECHESLAGIIAGRLKERYNKPVIILTASEEGVKGSCRSIEAYNIFEELSKCRELLTKFGGHPMAAGLSLKEENVDILRTSLNSNTILTEEDLIPKVSIDIVLPFGYLNEKLMEELEILEPFGKGNSKPVFAEKNVIIRKAAILGKNSNVLKFSLVNTYGRSMEALYFGDVSGFQEEIIKNYGKEELDKMFQNRETSVRMSITYYPGINEYGGNRTMQVIIQNYMLSKR</sequence>
<dbReference type="SUPFAM" id="SSF64182">
    <property type="entry name" value="DHH phosphoesterases"/>
    <property type="match status" value="1"/>
</dbReference>
<gene>
    <name evidence="9" type="primary">recJ</name>
    <name evidence="9" type="ORF">acsn021_10520</name>
</gene>
<evidence type="ECO:0000259" key="7">
    <source>
        <dbReference type="Pfam" id="PF02272"/>
    </source>
</evidence>
<evidence type="ECO:0000259" key="6">
    <source>
        <dbReference type="Pfam" id="PF01368"/>
    </source>
</evidence>
<accession>A0A6S6QQ65</accession>
<dbReference type="RefSeq" id="WP_184090760.1">
    <property type="nucleotide sequence ID" value="NZ_AP023367.1"/>
</dbReference>
<evidence type="ECO:0000313" key="9">
    <source>
        <dbReference type="EMBL" id="BCJ93483.1"/>
    </source>
</evidence>
<dbReference type="InterPro" id="IPR001667">
    <property type="entry name" value="DDH_dom"/>
</dbReference>
<evidence type="ECO:0000256" key="4">
    <source>
        <dbReference type="ARBA" id="ARBA00022801"/>
    </source>
</evidence>
<dbReference type="AlphaFoldDB" id="A0A6S6QQ65"/>
<evidence type="ECO:0000313" key="10">
    <source>
        <dbReference type="Proteomes" id="UP000515561"/>
    </source>
</evidence>
<dbReference type="KEGG" id="acel:acsn021_10520"/>
<protein>
    <recommendedName>
        <fullName evidence="2">Single-stranded-DNA-specific exonuclease RecJ</fullName>
    </recommendedName>
</protein>
<keyword evidence="4" id="KW-0378">Hydrolase</keyword>
<feature type="domain" description="RecJ OB" evidence="8">
    <location>
        <begin position="479"/>
        <end position="602"/>
    </location>
</feature>
<organism evidence="9 10">
    <name type="scientific">Anaerocolumna cellulosilytica</name>
    <dbReference type="NCBI Taxonomy" id="433286"/>
    <lineage>
        <taxon>Bacteria</taxon>
        <taxon>Bacillati</taxon>
        <taxon>Bacillota</taxon>
        <taxon>Clostridia</taxon>
        <taxon>Lachnospirales</taxon>
        <taxon>Lachnospiraceae</taxon>
        <taxon>Anaerocolumna</taxon>
    </lineage>
</organism>
<dbReference type="Proteomes" id="UP000515561">
    <property type="component" value="Chromosome"/>
</dbReference>
<dbReference type="GO" id="GO:0004527">
    <property type="term" value="F:exonuclease activity"/>
    <property type="evidence" value="ECO:0007669"/>
    <property type="project" value="UniProtKB-KW"/>
</dbReference>